<dbReference type="InterPro" id="IPR019012">
    <property type="entry name" value="RNA_cap_Gua-N2-MeTrfase"/>
</dbReference>
<comment type="catalytic activity">
    <reaction evidence="5">
        <text>a 5'-end (N(2),N(7)-dimethyl 5'-triphosphoguanosine)-ribonucleoside in snRNA + S-adenosyl-L-methionine = a 5'-end (N(2),N(2),N(7)-trimethyl 5'-triphosphoguanosine)-ribonucleoside in snRNA + S-adenosyl-L-homocysteine + H(+)</text>
        <dbReference type="Rhea" id="RHEA:78479"/>
        <dbReference type="Rhea" id="RHEA-COMP:19087"/>
        <dbReference type="Rhea" id="RHEA-COMP:19089"/>
        <dbReference type="ChEBI" id="CHEBI:15378"/>
        <dbReference type="ChEBI" id="CHEBI:57856"/>
        <dbReference type="ChEBI" id="CHEBI:59789"/>
        <dbReference type="ChEBI" id="CHEBI:167623"/>
        <dbReference type="ChEBI" id="CHEBI:172880"/>
    </reaction>
    <physiologicalReaction direction="left-to-right" evidence="5">
        <dbReference type="Rhea" id="RHEA:78480"/>
    </physiologicalReaction>
</comment>
<evidence type="ECO:0000313" key="10">
    <source>
        <dbReference type="Proteomes" id="UP000029120"/>
    </source>
</evidence>
<dbReference type="Pfam" id="PF00397">
    <property type="entry name" value="WW"/>
    <property type="match status" value="1"/>
</dbReference>
<dbReference type="AlphaFoldDB" id="A0A087H212"/>
<dbReference type="FunFam" id="3.40.50.150:FF:000305">
    <property type="entry name" value="S-adenosyl-L-methionine-dependent methyltransferase superfamily protein"/>
    <property type="match status" value="1"/>
</dbReference>
<comment type="similarity">
    <text evidence="2">Belongs to the methyltransferase superfamily. Trimethylguanosine synthase family.</text>
</comment>
<accession>A0A087H212</accession>
<evidence type="ECO:0000259" key="8">
    <source>
        <dbReference type="PROSITE" id="PS50020"/>
    </source>
</evidence>
<dbReference type="InterPro" id="IPR001202">
    <property type="entry name" value="WW_dom"/>
</dbReference>
<sequence>MGTVVEEGVAIEALGSLFKLTEVHLWDDGSKETYLVPLLHEQSSILLKDSVDDDTSTGIMNIRSEDMGTMKEMKALGLPVSFQTNNYKEWKNRKRSQQKKGIKDRSDEDNVLFNEEDKAVASTLDLVSDLQTIVDEEVDRPCPENDCVQRSAVEEENHEIVGSCCSVNGDSDLVLTSETIDSQSHELGDNHDSNEWKVYWDSFYGRSYFYNIKTQESTWEAPLGMEHLVYSNETHNLDELAIETTEKPHDDLLGTGPADDVPTDKSNDLGGVCQSQCEAESLKEVSSLIDTYQEASMGNQSLDIATLEEEGNGTYVVNSIRKAKKKTKRTRAKKIFFTSNIGTRTEGALEEYSANLGKYWCQRYLLFSRFDEGIKMDEEGWFSVTPEPIAKHHATRCYEGIVIDCFTGVGGNAIQFASRSHYVIAIDLDPKKLELAKHNAAIYGVADKIDFVKGDFFDLAHNLKAGTVFLSPPWGGPDYVKASVYDMKTMLRPRDGDSLFKAAMNIASTIIMFLPRNVDINQLAELALSTSPPWSLEVEKNYLNGKLKAITAYYVKQQDF</sequence>
<dbReference type="GO" id="GO:0005634">
    <property type="term" value="C:nucleus"/>
    <property type="evidence" value="ECO:0007669"/>
    <property type="project" value="EnsemblPlants"/>
</dbReference>
<evidence type="ECO:0000256" key="1">
    <source>
        <dbReference type="ARBA" id="ARBA00018517"/>
    </source>
</evidence>
<keyword evidence="10" id="KW-1185">Reference proteome</keyword>
<reference evidence="10" key="1">
    <citation type="journal article" date="2015" name="Nat. Plants">
        <title>Genome expansion of Arabis alpina linked with retrotransposition and reduced symmetric DNA methylation.</title>
        <authorList>
            <person name="Willing E.M."/>
            <person name="Rawat V."/>
            <person name="Mandakova T."/>
            <person name="Maumus F."/>
            <person name="James G.V."/>
            <person name="Nordstroem K.J."/>
            <person name="Becker C."/>
            <person name="Warthmann N."/>
            <person name="Chica C."/>
            <person name="Szarzynska B."/>
            <person name="Zytnicki M."/>
            <person name="Albani M.C."/>
            <person name="Kiefer C."/>
            <person name="Bergonzi S."/>
            <person name="Castaings L."/>
            <person name="Mateos J.L."/>
            <person name="Berns M.C."/>
            <person name="Bujdoso N."/>
            <person name="Piofczyk T."/>
            <person name="de Lorenzo L."/>
            <person name="Barrero-Sicilia C."/>
            <person name="Mateos I."/>
            <person name="Piednoel M."/>
            <person name="Hagmann J."/>
            <person name="Chen-Min-Tao R."/>
            <person name="Iglesias-Fernandez R."/>
            <person name="Schuster S.C."/>
            <person name="Alonso-Blanco C."/>
            <person name="Roudier F."/>
            <person name="Carbonero P."/>
            <person name="Paz-Ares J."/>
            <person name="Davis S.J."/>
            <person name="Pecinka A."/>
            <person name="Quesneville H."/>
            <person name="Colot V."/>
            <person name="Lysak M.A."/>
            <person name="Weigel D."/>
            <person name="Coupland G."/>
            <person name="Schneeberger K."/>
        </authorList>
    </citation>
    <scope>NUCLEOTIDE SEQUENCE [LARGE SCALE GENOMIC DNA]</scope>
    <source>
        <strain evidence="10">cv. Pajares</strain>
    </source>
</reference>
<dbReference type="GO" id="GO:0071164">
    <property type="term" value="F:RNA cap trimethylguanosine synthase activity"/>
    <property type="evidence" value="ECO:0007669"/>
    <property type="project" value="EnsemblPlants"/>
</dbReference>
<dbReference type="SUPFAM" id="SSF53335">
    <property type="entry name" value="S-adenosyl-L-methionine-dependent methyltransferases"/>
    <property type="match status" value="1"/>
</dbReference>
<name>A0A087H212_ARAAL</name>
<dbReference type="Gene3D" id="2.20.70.10">
    <property type="match status" value="1"/>
</dbReference>
<dbReference type="InterPro" id="IPR036020">
    <property type="entry name" value="WW_dom_sf"/>
</dbReference>
<dbReference type="PROSITE" id="PS50020">
    <property type="entry name" value="WW_DOMAIN_2"/>
    <property type="match status" value="1"/>
</dbReference>
<feature type="domain" description="WW" evidence="8">
    <location>
        <begin position="196"/>
        <end position="224"/>
    </location>
</feature>
<dbReference type="Proteomes" id="UP000029120">
    <property type="component" value="Chromosome 4"/>
</dbReference>
<comment type="catalytic activity">
    <reaction evidence="3">
        <text>a 5'-end (N(2),N(7)-dimethyl 5'-triphosphoguanosine)-ribonucleoside in snoRNA + S-adenosyl-L-methionine = a 5'-end (N(2),N(2),N(7)-trimethyl 5'-triphosphoguanosine)-ribonucleoside in snoRNA + S-adenosyl-L-homocysteine + H(+)</text>
        <dbReference type="Rhea" id="RHEA:78507"/>
        <dbReference type="Rhea" id="RHEA-COMP:19088"/>
        <dbReference type="Rhea" id="RHEA-COMP:19090"/>
        <dbReference type="ChEBI" id="CHEBI:15378"/>
        <dbReference type="ChEBI" id="CHEBI:57856"/>
        <dbReference type="ChEBI" id="CHEBI:59789"/>
        <dbReference type="ChEBI" id="CHEBI:167623"/>
        <dbReference type="ChEBI" id="CHEBI:172880"/>
    </reaction>
    <physiologicalReaction direction="left-to-right" evidence="3">
        <dbReference type="Rhea" id="RHEA:78508"/>
    </physiologicalReaction>
</comment>
<proteinExistence type="inferred from homology"/>
<evidence type="ECO:0000256" key="2">
    <source>
        <dbReference type="ARBA" id="ARBA00025783"/>
    </source>
</evidence>
<evidence type="ECO:0000313" key="9">
    <source>
        <dbReference type="EMBL" id="KFK36164.1"/>
    </source>
</evidence>
<comment type="catalytic activity">
    <reaction evidence="4">
        <text>a 5'-end (N(7)-methyl 5'-triphosphoguanosine)-ribonucleoside in snoRNA + S-adenosyl-L-methionine = a 5'-end (N(2),N(7)-dimethyl 5'-triphosphoguanosine)-ribonucleoside in snoRNA + S-adenosyl-L-homocysteine + H(+)</text>
        <dbReference type="Rhea" id="RHEA:78475"/>
        <dbReference type="Rhea" id="RHEA-COMP:19086"/>
        <dbReference type="Rhea" id="RHEA-COMP:19088"/>
        <dbReference type="ChEBI" id="CHEBI:15378"/>
        <dbReference type="ChEBI" id="CHEBI:57856"/>
        <dbReference type="ChEBI" id="CHEBI:59789"/>
        <dbReference type="ChEBI" id="CHEBI:156461"/>
        <dbReference type="ChEBI" id="CHEBI:172880"/>
    </reaction>
    <physiologicalReaction direction="left-to-right" evidence="4">
        <dbReference type="Rhea" id="RHEA:78476"/>
    </physiologicalReaction>
</comment>
<dbReference type="CDD" id="cd02440">
    <property type="entry name" value="AdoMet_MTases"/>
    <property type="match status" value="1"/>
</dbReference>
<evidence type="ECO:0000256" key="5">
    <source>
        <dbReference type="ARBA" id="ARBA00048763"/>
    </source>
</evidence>
<evidence type="ECO:0000256" key="4">
    <source>
        <dbReference type="ARBA" id="ARBA00048740"/>
    </source>
</evidence>
<evidence type="ECO:0000256" key="6">
    <source>
        <dbReference type="ARBA" id="ARBA00049075"/>
    </source>
</evidence>
<dbReference type="PANTHER" id="PTHR14741:SF32">
    <property type="entry name" value="TRIMETHYLGUANOSINE SYNTHASE"/>
    <property type="match status" value="1"/>
</dbReference>
<evidence type="ECO:0000256" key="3">
    <source>
        <dbReference type="ARBA" id="ARBA00047418"/>
    </source>
</evidence>
<protein>
    <recommendedName>
        <fullName evidence="1">Trimethylguanosine synthase</fullName>
    </recommendedName>
    <alternativeName>
        <fullName evidence="7">Cap-specific guanine-N(2) methyltransferase</fullName>
    </alternativeName>
</protein>
<dbReference type="SUPFAM" id="SSF51045">
    <property type="entry name" value="WW domain"/>
    <property type="match status" value="1"/>
</dbReference>
<dbReference type="EMBL" id="CM002872">
    <property type="protein sequence ID" value="KFK36164.1"/>
    <property type="molecule type" value="Genomic_DNA"/>
</dbReference>
<dbReference type="GO" id="GO:0009409">
    <property type="term" value="P:response to cold"/>
    <property type="evidence" value="ECO:0007669"/>
    <property type="project" value="EnsemblPlants"/>
</dbReference>
<dbReference type="OrthoDB" id="194443at2759"/>
<gene>
    <name evidence="9" type="ordered locus">AALP_Aa4g086400</name>
</gene>
<dbReference type="CDD" id="cd00201">
    <property type="entry name" value="WW"/>
    <property type="match status" value="1"/>
</dbReference>
<dbReference type="Gene3D" id="3.40.50.150">
    <property type="entry name" value="Vaccinia Virus protein VP39"/>
    <property type="match status" value="1"/>
</dbReference>
<dbReference type="PANTHER" id="PTHR14741">
    <property type="entry name" value="S-ADENOSYLMETHIONINE-DEPENDENT METHYLTRANSFERASE RELATED"/>
    <property type="match status" value="1"/>
</dbReference>
<dbReference type="eggNOG" id="KOG2730">
    <property type="taxonomic scope" value="Eukaryota"/>
</dbReference>
<dbReference type="Gramene" id="KFK36164">
    <property type="protein sequence ID" value="KFK36164"/>
    <property type="gene ID" value="AALP_AA4G086400"/>
</dbReference>
<comment type="catalytic activity">
    <reaction evidence="6">
        <text>a 5'-end (N(7)-methyl 5'-triphosphoguanosine)-ribonucleoside in snRNA + S-adenosyl-L-methionine = a 5'-end (N(2),N(7)-dimethyl 5'-triphosphoguanosine)-ribonucleoside in snRNA + S-adenosyl-L-homocysteine + H(+)</text>
        <dbReference type="Rhea" id="RHEA:78471"/>
        <dbReference type="Rhea" id="RHEA-COMP:19085"/>
        <dbReference type="Rhea" id="RHEA-COMP:19087"/>
        <dbReference type="ChEBI" id="CHEBI:15378"/>
        <dbReference type="ChEBI" id="CHEBI:57856"/>
        <dbReference type="ChEBI" id="CHEBI:59789"/>
        <dbReference type="ChEBI" id="CHEBI:156461"/>
        <dbReference type="ChEBI" id="CHEBI:172880"/>
    </reaction>
    <physiologicalReaction direction="left-to-right" evidence="6">
        <dbReference type="Rhea" id="RHEA:78472"/>
    </physiologicalReaction>
</comment>
<dbReference type="Pfam" id="PF09445">
    <property type="entry name" value="Methyltransf_15"/>
    <property type="match status" value="1"/>
</dbReference>
<evidence type="ECO:0000256" key="7">
    <source>
        <dbReference type="ARBA" id="ARBA00049790"/>
    </source>
</evidence>
<dbReference type="InterPro" id="IPR029063">
    <property type="entry name" value="SAM-dependent_MTases_sf"/>
</dbReference>
<organism evidence="9 10">
    <name type="scientific">Arabis alpina</name>
    <name type="common">Alpine rock-cress</name>
    <dbReference type="NCBI Taxonomy" id="50452"/>
    <lineage>
        <taxon>Eukaryota</taxon>
        <taxon>Viridiplantae</taxon>
        <taxon>Streptophyta</taxon>
        <taxon>Embryophyta</taxon>
        <taxon>Tracheophyta</taxon>
        <taxon>Spermatophyta</taxon>
        <taxon>Magnoliopsida</taxon>
        <taxon>eudicotyledons</taxon>
        <taxon>Gunneridae</taxon>
        <taxon>Pentapetalae</taxon>
        <taxon>rosids</taxon>
        <taxon>malvids</taxon>
        <taxon>Brassicales</taxon>
        <taxon>Brassicaceae</taxon>
        <taxon>Arabideae</taxon>
        <taxon>Arabis</taxon>
    </lineage>
</organism>
<dbReference type="OMA" id="GNQSLDI"/>